<dbReference type="GO" id="GO:0016810">
    <property type="term" value="F:hydrolase activity, acting on carbon-nitrogen (but not peptide) bonds"/>
    <property type="evidence" value="ECO:0007669"/>
    <property type="project" value="TreeGrafter"/>
</dbReference>
<evidence type="ECO:0000256" key="2">
    <source>
        <dbReference type="SAM" id="SignalP"/>
    </source>
</evidence>
<dbReference type="AlphaFoldDB" id="A0A9W7EP87"/>
<dbReference type="Proteomes" id="UP001165085">
    <property type="component" value="Unassembled WGS sequence"/>
</dbReference>
<dbReference type="OrthoDB" id="5273684at2759"/>
<feature type="signal peptide" evidence="2">
    <location>
        <begin position="1"/>
        <end position="18"/>
    </location>
</feature>
<protein>
    <recommendedName>
        <fullName evidence="1">ceramidase</fullName>
        <ecNumber evidence="1">3.5.1.23</ecNumber>
    </recommendedName>
</protein>
<accession>A0A9W7EP87</accession>
<sequence>MRVLQALLSLHMVACSQARYQCPHGKPAKTSEASWLQNENLMSQQDDRTPKTPDRHIVNLDLPPNERWSDIGKIYANRSDLIVQYFEDMLPSAAVVAIDKIAKHLVGYKGFGDFGDEMKGYAEALDLDLGYVVAANLVYQLESIGVNCSNWNNTGPTGQCGDDDVDEVVWFESDHYLRSLEDEVKTGYCTSVVAEEAGDGILHGRNLDWNLEEELREFIITVDFQRGGSTLYTGSTIVSFVGTLNAMKSGDDGFSFSMDARCQGGKLWSNLLEALAFGAMTPCQHSRYVMETATNYDEAVHLFETGHLIDDGYFIVGGASPGQGAVVTRARNRDVDTWIIESSDDRGWYRLETNYDHDQPVPTADDRRTPGYANMEAIGKEALNEENLLEDVMKQWPTFNPHTDLTCIMSAKYDIYDCSIWLDAA</sequence>
<evidence type="ECO:0000256" key="1">
    <source>
        <dbReference type="ARBA" id="ARBA00011891"/>
    </source>
</evidence>
<evidence type="ECO:0000259" key="3">
    <source>
        <dbReference type="Pfam" id="PF15508"/>
    </source>
</evidence>
<dbReference type="PANTHER" id="PTHR28583:SF1">
    <property type="entry name" value="ACID CERAMIDASE"/>
    <property type="match status" value="1"/>
</dbReference>
<evidence type="ECO:0000313" key="5">
    <source>
        <dbReference type="Proteomes" id="UP001165085"/>
    </source>
</evidence>
<evidence type="ECO:0000313" key="4">
    <source>
        <dbReference type="EMBL" id="GMH85772.1"/>
    </source>
</evidence>
<feature type="chain" id="PRO_5040933136" description="ceramidase" evidence="2">
    <location>
        <begin position="19"/>
        <end position="425"/>
    </location>
</feature>
<dbReference type="EMBL" id="BRXY01000307">
    <property type="protein sequence ID" value="GMH85772.1"/>
    <property type="molecule type" value="Genomic_DNA"/>
</dbReference>
<name>A0A9W7EP87_9STRA</name>
<dbReference type="PANTHER" id="PTHR28583">
    <property type="entry name" value="ACID AMIDASE"/>
    <property type="match status" value="1"/>
</dbReference>
<comment type="caution">
    <text evidence="4">The sequence shown here is derived from an EMBL/GenBank/DDBJ whole genome shotgun (WGS) entry which is preliminary data.</text>
</comment>
<dbReference type="Pfam" id="PF15508">
    <property type="entry name" value="NAAA-beta"/>
    <property type="match status" value="1"/>
</dbReference>
<organism evidence="4 5">
    <name type="scientific">Triparma strigata</name>
    <dbReference type="NCBI Taxonomy" id="1606541"/>
    <lineage>
        <taxon>Eukaryota</taxon>
        <taxon>Sar</taxon>
        <taxon>Stramenopiles</taxon>
        <taxon>Ochrophyta</taxon>
        <taxon>Bolidophyceae</taxon>
        <taxon>Parmales</taxon>
        <taxon>Triparmaceae</taxon>
        <taxon>Triparma</taxon>
    </lineage>
</organism>
<feature type="domain" description="Acid ceramidase N-terminal" evidence="3">
    <location>
        <begin position="52"/>
        <end position="108"/>
    </location>
</feature>
<proteinExistence type="predicted"/>
<keyword evidence="2" id="KW-0732">Signal</keyword>
<reference evidence="5" key="1">
    <citation type="journal article" date="2023" name="Commun. Biol.">
        <title>Genome analysis of Parmales, the sister group of diatoms, reveals the evolutionary specialization of diatoms from phago-mixotrophs to photoautotrophs.</title>
        <authorList>
            <person name="Ban H."/>
            <person name="Sato S."/>
            <person name="Yoshikawa S."/>
            <person name="Yamada K."/>
            <person name="Nakamura Y."/>
            <person name="Ichinomiya M."/>
            <person name="Sato N."/>
            <person name="Blanc-Mathieu R."/>
            <person name="Endo H."/>
            <person name="Kuwata A."/>
            <person name="Ogata H."/>
        </authorList>
    </citation>
    <scope>NUCLEOTIDE SEQUENCE [LARGE SCALE GENOMIC DNA]</scope>
    <source>
        <strain evidence="5">NIES 3701</strain>
    </source>
</reference>
<gene>
    <name evidence="4" type="ORF">TrST_g4811</name>
</gene>
<dbReference type="Gene3D" id="3.60.60.10">
    <property type="entry name" value="Penicillin V Acylase, Chain A"/>
    <property type="match status" value="1"/>
</dbReference>
<dbReference type="EC" id="3.5.1.23" evidence="1"/>
<dbReference type="InterPro" id="IPR029130">
    <property type="entry name" value="Acid_ceramidase_N"/>
</dbReference>
<keyword evidence="5" id="KW-1185">Reference proteome</keyword>